<feature type="domain" description="HTH CENPB-type" evidence="6">
    <location>
        <begin position="61"/>
        <end position="132"/>
    </location>
</feature>
<evidence type="ECO:0000313" key="7">
    <source>
        <dbReference type="EMBL" id="MBY69627.1"/>
    </source>
</evidence>
<evidence type="ECO:0000313" key="8">
    <source>
        <dbReference type="Proteomes" id="UP000694846"/>
    </source>
</evidence>
<dbReference type="GO" id="GO:0005634">
    <property type="term" value="C:nucleus"/>
    <property type="evidence" value="ECO:0007669"/>
    <property type="project" value="UniProtKB-SubCell"/>
</dbReference>
<keyword evidence="2 4" id="KW-0238">DNA-binding</keyword>
<keyword evidence="3 4" id="KW-0539">Nucleus</keyword>
<evidence type="ECO:0000259" key="5">
    <source>
        <dbReference type="PROSITE" id="PS50960"/>
    </source>
</evidence>
<feature type="domain" description="HTH psq-type" evidence="5">
    <location>
        <begin position="1"/>
        <end position="52"/>
    </location>
</feature>
<dbReference type="InterPro" id="IPR050863">
    <property type="entry name" value="CenT-Element_Derived"/>
</dbReference>
<dbReference type="AlphaFoldDB" id="A0A2S2PVR1"/>
<dbReference type="Pfam" id="PF04218">
    <property type="entry name" value="CENP-B_N"/>
    <property type="match status" value="1"/>
</dbReference>
<dbReference type="SUPFAM" id="SSF46689">
    <property type="entry name" value="Homeodomain-like"/>
    <property type="match status" value="2"/>
</dbReference>
<dbReference type="InterPro" id="IPR004875">
    <property type="entry name" value="DDE_SF_endonuclease_dom"/>
</dbReference>
<sequence>MSKRKLKILTIAEKVNVINMVERSGKKNYEVAYEFGIPSSTLSTILKNKTKILTNFKLQPSRKKMKLSEFPNLDSSLLKWFIQCKDSNAPISGPILKEKADVFAKSLGYFNFKNSTGWLDKWKKRNNIVLRKPYGERAQPTVKDQHVTVWKNYLSSDVCKDYSPDDIFSANETGIFFKHLPDCINTGLVREDCSGGEQSKERITVLLCTNMSGTEKLTPLIIGNSSKPRCFEGIKSLPVDYESNPKSWMTSSLWNKWLEKFDKKICMENRKIILFIDNCTVHAIVPNLKAITIKFLPTNVSIKLQPLDLGIIENFKVFYRKEIIQKIISSIELQQTFLIDLLQAVRIIDKAWRQITTEIIINCFKKAGFSTLSTMTQTTSNEKSQYEKNIPEWSYISDRFSLKPEDTFNKYVKIDENLPICGDLTDSEIVSEATGISVLENDTSNNDGDECTTLKSVTINEAKKALEVIRNFIEITEGMNKVHFIALGTIEDAMDKIKRSTDMHKI</sequence>
<dbReference type="RefSeq" id="XP_025424843.1">
    <property type="nucleotide sequence ID" value="XM_025569058.1"/>
</dbReference>
<comment type="subcellular location">
    <subcellularLocation>
        <location evidence="1 4">Nucleus</location>
    </subcellularLocation>
</comment>
<dbReference type="Proteomes" id="UP000694846">
    <property type="component" value="Unplaced"/>
</dbReference>
<dbReference type="OrthoDB" id="6618307at2759"/>
<dbReference type="PROSITE" id="PS51253">
    <property type="entry name" value="HTH_CENPB"/>
    <property type="match status" value="1"/>
</dbReference>
<accession>A0A2S2PVR1</accession>
<dbReference type="PROSITE" id="PS50960">
    <property type="entry name" value="HTH_PSQ"/>
    <property type="match status" value="1"/>
</dbReference>
<evidence type="ECO:0000256" key="1">
    <source>
        <dbReference type="ARBA" id="ARBA00004123"/>
    </source>
</evidence>
<feature type="DNA-binding region" description="H-T-H motif" evidence="4">
    <location>
        <begin position="28"/>
        <end position="48"/>
    </location>
</feature>
<reference evidence="9" key="2">
    <citation type="submission" date="2025-04" db="UniProtKB">
        <authorList>
            <consortium name="RefSeq"/>
        </authorList>
    </citation>
    <scope>IDENTIFICATION</scope>
    <source>
        <tissue evidence="9">Whole body</tissue>
    </source>
</reference>
<proteinExistence type="predicted"/>
<dbReference type="SMART" id="SM00674">
    <property type="entry name" value="CENPB"/>
    <property type="match status" value="1"/>
</dbReference>
<dbReference type="InterPro" id="IPR006600">
    <property type="entry name" value="HTH_CenpB_DNA-bd_dom"/>
</dbReference>
<evidence type="ECO:0000256" key="2">
    <source>
        <dbReference type="ARBA" id="ARBA00023125"/>
    </source>
</evidence>
<evidence type="ECO:0000256" key="3">
    <source>
        <dbReference type="ARBA" id="ARBA00023242"/>
    </source>
</evidence>
<protein>
    <submittedName>
        <fullName evidence="7 9">Tigger transposable element-derived protein 4</fullName>
    </submittedName>
</protein>
<keyword evidence="8" id="KW-1185">Reference proteome</keyword>
<dbReference type="InterPro" id="IPR007889">
    <property type="entry name" value="HTH_Psq"/>
</dbReference>
<dbReference type="PANTHER" id="PTHR19303:SF73">
    <property type="entry name" value="PROTEIN PDC2"/>
    <property type="match status" value="1"/>
</dbReference>
<organism evidence="7">
    <name type="scientific">Sipha flava</name>
    <name type="common">yellow sugarcane aphid</name>
    <dbReference type="NCBI Taxonomy" id="143950"/>
    <lineage>
        <taxon>Eukaryota</taxon>
        <taxon>Metazoa</taxon>
        <taxon>Ecdysozoa</taxon>
        <taxon>Arthropoda</taxon>
        <taxon>Hexapoda</taxon>
        <taxon>Insecta</taxon>
        <taxon>Pterygota</taxon>
        <taxon>Neoptera</taxon>
        <taxon>Paraneoptera</taxon>
        <taxon>Hemiptera</taxon>
        <taxon>Sternorrhyncha</taxon>
        <taxon>Aphidomorpha</taxon>
        <taxon>Aphidoidea</taxon>
        <taxon>Aphididae</taxon>
        <taxon>Sipha</taxon>
    </lineage>
</organism>
<evidence type="ECO:0000259" key="6">
    <source>
        <dbReference type="PROSITE" id="PS51253"/>
    </source>
</evidence>
<dbReference type="Pfam" id="PF03221">
    <property type="entry name" value="HTH_Tnp_Tc5"/>
    <property type="match status" value="1"/>
</dbReference>
<dbReference type="EMBL" id="GGMS01000424">
    <property type="protein sequence ID" value="MBY69627.1"/>
    <property type="molecule type" value="Transcribed_RNA"/>
</dbReference>
<reference evidence="7" key="1">
    <citation type="submission" date="2018-04" db="EMBL/GenBank/DDBJ databases">
        <title>Transcriptome assembly of Sipha flava.</title>
        <authorList>
            <person name="Scully E.D."/>
            <person name="Geib S.M."/>
            <person name="Palmer N.A."/>
            <person name="Koch K."/>
            <person name="Bradshaw J."/>
            <person name="Heng-Moss T."/>
            <person name="Sarath G."/>
        </authorList>
    </citation>
    <scope>NUCLEOTIDE SEQUENCE</scope>
</reference>
<dbReference type="Pfam" id="PF03184">
    <property type="entry name" value="DDE_1"/>
    <property type="match status" value="1"/>
</dbReference>
<dbReference type="PANTHER" id="PTHR19303">
    <property type="entry name" value="TRANSPOSON"/>
    <property type="match status" value="1"/>
</dbReference>
<name>A0A2S2PVR1_9HEMI</name>
<evidence type="ECO:0000256" key="4">
    <source>
        <dbReference type="PROSITE-ProRule" id="PRU00320"/>
    </source>
</evidence>
<dbReference type="GO" id="GO:0003677">
    <property type="term" value="F:DNA binding"/>
    <property type="evidence" value="ECO:0007669"/>
    <property type="project" value="UniProtKB-UniRule"/>
</dbReference>
<dbReference type="InterPro" id="IPR009057">
    <property type="entry name" value="Homeodomain-like_sf"/>
</dbReference>
<dbReference type="Gene3D" id="1.10.10.60">
    <property type="entry name" value="Homeodomain-like"/>
    <property type="match status" value="2"/>
</dbReference>
<evidence type="ECO:0000313" key="9">
    <source>
        <dbReference type="RefSeq" id="XP_025424843.1"/>
    </source>
</evidence>
<gene>
    <name evidence="7" type="primary">Tigd4_13</name>
    <name evidence="9" type="synonym">LOC112693819</name>
    <name evidence="7" type="ORF">g.46268</name>
</gene>